<dbReference type="AlphaFoldDB" id="A0AAV6VHC8"/>
<gene>
    <name evidence="1" type="ORF">JTE90_007819</name>
</gene>
<name>A0AAV6VHC8_9ARAC</name>
<proteinExistence type="predicted"/>
<evidence type="ECO:0000313" key="1">
    <source>
        <dbReference type="EMBL" id="KAG8196079.1"/>
    </source>
</evidence>
<dbReference type="EMBL" id="JAFNEN010000074">
    <property type="protein sequence ID" value="KAG8196079.1"/>
    <property type="molecule type" value="Genomic_DNA"/>
</dbReference>
<organism evidence="1 2">
    <name type="scientific">Oedothorax gibbosus</name>
    <dbReference type="NCBI Taxonomy" id="931172"/>
    <lineage>
        <taxon>Eukaryota</taxon>
        <taxon>Metazoa</taxon>
        <taxon>Ecdysozoa</taxon>
        <taxon>Arthropoda</taxon>
        <taxon>Chelicerata</taxon>
        <taxon>Arachnida</taxon>
        <taxon>Araneae</taxon>
        <taxon>Araneomorphae</taxon>
        <taxon>Entelegynae</taxon>
        <taxon>Araneoidea</taxon>
        <taxon>Linyphiidae</taxon>
        <taxon>Erigoninae</taxon>
        <taxon>Oedothorax</taxon>
    </lineage>
</organism>
<comment type="caution">
    <text evidence="1">The sequence shown here is derived from an EMBL/GenBank/DDBJ whole genome shotgun (WGS) entry which is preliminary data.</text>
</comment>
<dbReference type="Proteomes" id="UP000827092">
    <property type="component" value="Unassembled WGS sequence"/>
</dbReference>
<keyword evidence="2" id="KW-1185">Reference proteome</keyword>
<evidence type="ECO:0000313" key="2">
    <source>
        <dbReference type="Proteomes" id="UP000827092"/>
    </source>
</evidence>
<accession>A0AAV6VHC8</accession>
<sequence length="187" mass="21760">METVMTLFDEPKWDDNPCGFDEDEVDVAIPEDIIIKDILKSGKLLLSKVVESRKILVETSQEVDEHSLESQEYKFLKIEINVGTVFQDSYFVLQVCKRAIAVLINEIDKDAEKKYLNATKRARDQINTVLCYLQISLMGKEKYDLSKIQVPKSLLNLEKDDRHIRDAIFLRQIGENIRQIIDSFEKY</sequence>
<protein>
    <submittedName>
        <fullName evidence="1">Uncharacterized protein</fullName>
    </submittedName>
</protein>
<reference evidence="1 2" key="1">
    <citation type="journal article" date="2022" name="Nat. Ecol. Evol.">
        <title>A masculinizing supergene underlies an exaggerated male reproductive morph in a spider.</title>
        <authorList>
            <person name="Hendrickx F."/>
            <person name="De Corte Z."/>
            <person name="Sonet G."/>
            <person name="Van Belleghem S.M."/>
            <person name="Kostlbacher S."/>
            <person name="Vangestel C."/>
        </authorList>
    </citation>
    <scope>NUCLEOTIDE SEQUENCE [LARGE SCALE GENOMIC DNA]</scope>
    <source>
        <strain evidence="1">W744_W776</strain>
    </source>
</reference>